<feature type="transmembrane region" description="Helical" evidence="6">
    <location>
        <begin position="231"/>
        <end position="247"/>
    </location>
</feature>
<evidence type="ECO:0000313" key="10">
    <source>
        <dbReference type="Proteomes" id="UP000318453"/>
    </source>
</evidence>
<dbReference type="PANTHER" id="PTHR44757">
    <property type="entry name" value="DIGUANYLATE CYCLASE DGCP"/>
    <property type="match status" value="1"/>
</dbReference>
<feature type="domain" description="EAL" evidence="7">
    <location>
        <begin position="471"/>
        <end position="726"/>
    </location>
</feature>
<dbReference type="PROSITE" id="PS50883">
    <property type="entry name" value="EAL"/>
    <property type="match status" value="1"/>
</dbReference>
<dbReference type="Pfam" id="PF05231">
    <property type="entry name" value="MASE1"/>
    <property type="match status" value="1"/>
</dbReference>
<keyword evidence="5 6" id="KW-0472">Membrane</keyword>
<organism evidence="9 10">
    <name type="scientific">Euhalothece natronophila Z-M001</name>
    <dbReference type="NCBI Taxonomy" id="522448"/>
    <lineage>
        <taxon>Bacteria</taxon>
        <taxon>Bacillati</taxon>
        <taxon>Cyanobacteriota</taxon>
        <taxon>Cyanophyceae</taxon>
        <taxon>Oscillatoriophycideae</taxon>
        <taxon>Chroococcales</taxon>
        <taxon>Halothecacae</taxon>
        <taxon>Halothece cluster</taxon>
        <taxon>Euhalothece</taxon>
    </lineage>
</organism>
<keyword evidence="2" id="KW-1003">Cell membrane</keyword>
<dbReference type="InterPro" id="IPR029787">
    <property type="entry name" value="Nucleotide_cyclase"/>
</dbReference>
<evidence type="ECO:0000256" key="2">
    <source>
        <dbReference type="ARBA" id="ARBA00022475"/>
    </source>
</evidence>
<dbReference type="Pfam" id="PF00563">
    <property type="entry name" value="EAL"/>
    <property type="match status" value="1"/>
</dbReference>
<dbReference type="SMART" id="SM00052">
    <property type="entry name" value="EAL"/>
    <property type="match status" value="1"/>
</dbReference>
<dbReference type="InterPro" id="IPR000160">
    <property type="entry name" value="GGDEF_dom"/>
</dbReference>
<feature type="transmembrane region" description="Helical" evidence="6">
    <location>
        <begin position="262"/>
        <end position="283"/>
    </location>
</feature>
<dbReference type="Pfam" id="PF00990">
    <property type="entry name" value="GGDEF"/>
    <property type="match status" value="1"/>
</dbReference>
<sequence length="727" mass="82151">MLKQSFLQLSLALIIILSAQISFQFSFLEGNISLFWMPAGVSLASFLLLGEKIWPAVAIGSFVINSSIEMPWTFSLAVIPSILQPWLATIAINRWKVRCQLDTLHDLGKFLAITVIALPILGGIIGASSFCLSLSCTTDNFFTILFQWAVGDAMGVLIITPLILTWVKSPLTNISRKRFSFILGFTFLIITNLFIFGIIEMPFLQNNIYPFQYLSFPFLIWAGYEFKQPGATLGIFITVLIAIWGTMQETGPFSQADTPDTALLLLWSFFTVISLATLILGTASSENEKAKERLQNLADYDALTKLPNRRIFYKAVDDFINICKIKDQNSFCAVLFIDLNRFKEINNSLGHPLGNQVLYQVAQRLRLNVPKQYLVARLGGEEFGIFLPNVRDLREAIIIAETILNTFRSSFQVNDVECFISLTIGINLGSCSYEKSDNIIRDADVAMCNAKQKEKGYCIFNPEMLAKRQSRLTIDQKLRKAITKEELSLFYQPIVDLSSGQITGFESLIRWYNQELGRVSPNRFIPIAEETGVILEIGEWVLKQAFHQLKQWEEHTRFDGKHFTLSVNVSPRQLKGKNFVEEVGNLIRDYNIDPKIINLEITETAILELDINKVVSELKEVGVGIYLDDFGTGESSLSRLYQLPLDVMKIDRAFVQELPDNKRKYAIAQTIINLAKNMDLDVIAEGIETEAQRQQLLEWGCEKGQGFLFYRPLTAEQATNIISGNCL</sequence>
<dbReference type="InterPro" id="IPR001633">
    <property type="entry name" value="EAL_dom"/>
</dbReference>
<proteinExistence type="predicted"/>
<evidence type="ECO:0000256" key="6">
    <source>
        <dbReference type="SAM" id="Phobius"/>
    </source>
</evidence>
<feature type="domain" description="GGDEF" evidence="8">
    <location>
        <begin position="330"/>
        <end position="462"/>
    </location>
</feature>
<dbReference type="RefSeq" id="WP_146295612.1">
    <property type="nucleotide sequence ID" value="NZ_CP042326.1"/>
</dbReference>
<dbReference type="AlphaFoldDB" id="A0A5B8NLW3"/>
<evidence type="ECO:0000259" key="7">
    <source>
        <dbReference type="PROSITE" id="PS50883"/>
    </source>
</evidence>
<evidence type="ECO:0000256" key="3">
    <source>
        <dbReference type="ARBA" id="ARBA00022692"/>
    </source>
</evidence>
<name>A0A5B8NLW3_9CHRO</name>
<evidence type="ECO:0000256" key="5">
    <source>
        <dbReference type="ARBA" id="ARBA00023136"/>
    </source>
</evidence>
<dbReference type="Gene3D" id="3.20.20.450">
    <property type="entry name" value="EAL domain"/>
    <property type="match status" value="1"/>
</dbReference>
<feature type="transmembrane region" description="Helical" evidence="6">
    <location>
        <begin position="110"/>
        <end position="135"/>
    </location>
</feature>
<dbReference type="SMART" id="SM00267">
    <property type="entry name" value="GGDEF"/>
    <property type="match status" value="1"/>
</dbReference>
<dbReference type="EMBL" id="CP042326">
    <property type="protein sequence ID" value="QDZ40006.1"/>
    <property type="molecule type" value="Genomic_DNA"/>
</dbReference>
<dbReference type="GO" id="GO:0005886">
    <property type="term" value="C:plasma membrane"/>
    <property type="evidence" value="ECO:0007669"/>
    <property type="project" value="UniProtKB-SubCell"/>
</dbReference>
<keyword evidence="4 6" id="KW-1133">Transmembrane helix</keyword>
<dbReference type="CDD" id="cd01949">
    <property type="entry name" value="GGDEF"/>
    <property type="match status" value="1"/>
</dbReference>
<feature type="transmembrane region" description="Helical" evidence="6">
    <location>
        <begin position="179"/>
        <end position="201"/>
    </location>
</feature>
<accession>A0A5B8NLW3</accession>
<reference evidence="9" key="1">
    <citation type="submission" date="2019-08" db="EMBL/GenBank/DDBJ databases">
        <title>Carotenoids and Carotenoid Binding Proteins in the Halophilic Cyanobacterium Euhalothece sp. ZM00.</title>
        <authorList>
            <person name="Cho S.M."/>
            <person name="Song J.Y."/>
            <person name="Park Y.-I."/>
        </authorList>
    </citation>
    <scope>NUCLEOTIDE SEQUENCE [LARGE SCALE GENOMIC DNA]</scope>
    <source>
        <strain evidence="9">Z-M001</strain>
    </source>
</reference>
<feature type="transmembrane region" description="Helical" evidence="6">
    <location>
        <begin position="70"/>
        <end position="89"/>
    </location>
</feature>
<evidence type="ECO:0000313" key="9">
    <source>
        <dbReference type="EMBL" id="QDZ40006.1"/>
    </source>
</evidence>
<keyword evidence="3 6" id="KW-0812">Transmembrane</keyword>
<evidence type="ECO:0000256" key="4">
    <source>
        <dbReference type="ARBA" id="ARBA00022989"/>
    </source>
</evidence>
<dbReference type="InterPro" id="IPR007895">
    <property type="entry name" value="MASE1"/>
</dbReference>
<evidence type="ECO:0000256" key="1">
    <source>
        <dbReference type="ARBA" id="ARBA00004651"/>
    </source>
</evidence>
<dbReference type="InterPro" id="IPR052155">
    <property type="entry name" value="Biofilm_reg_signaling"/>
</dbReference>
<dbReference type="NCBIfam" id="TIGR00254">
    <property type="entry name" value="GGDEF"/>
    <property type="match status" value="1"/>
</dbReference>
<dbReference type="Proteomes" id="UP000318453">
    <property type="component" value="Chromosome"/>
</dbReference>
<dbReference type="InterPro" id="IPR035919">
    <property type="entry name" value="EAL_sf"/>
</dbReference>
<feature type="transmembrane region" description="Helical" evidence="6">
    <location>
        <begin position="6"/>
        <end position="25"/>
    </location>
</feature>
<dbReference type="CDD" id="cd01948">
    <property type="entry name" value="EAL"/>
    <property type="match status" value="1"/>
</dbReference>
<dbReference type="InterPro" id="IPR043128">
    <property type="entry name" value="Rev_trsase/Diguanyl_cyclase"/>
</dbReference>
<dbReference type="PANTHER" id="PTHR44757:SF2">
    <property type="entry name" value="BIOFILM ARCHITECTURE MAINTENANCE PROTEIN MBAA"/>
    <property type="match status" value="1"/>
</dbReference>
<evidence type="ECO:0000259" key="8">
    <source>
        <dbReference type="PROSITE" id="PS50887"/>
    </source>
</evidence>
<comment type="subcellular location">
    <subcellularLocation>
        <location evidence="1">Cell membrane</location>
        <topology evidence="1">Multi-pass membrane protein</topology>
    </subcellularLocation>
</comment>
<dbReference type="OrthoDB" id="9805474at2"/>
<gene>
    <name evidence="9" type="ORF">FRE64_08680</name>
</gene>
<keyword evidence="10" id="KW-1185">Reference proteome</keyword>
<dbReference type="Gene3D" id="3.30.70.270">
    <property type="match status" value="1"/>
</dbReference>
<feature type="transmembrane region" description="Helical" evidence="6">
    <location>
        <begin position="141"/>
        <end position="167"/>
    </location>
</feature>
<dbReference type="SUPFAM" id="SSF55073">
    <property type="entry name" value="Nucleotide cyclase"/>
    <property type="match status" value="1"/>
</dbReference>
<protein>
    <submittedName>
        <fullName evidence="9">EAL domain-containing protein</fullName>
    </submittedName>
</protein>
<dbReference type="SUPFAM" id="SSF141868">
    <property type="entry name" value="EAL domain-like"/>
    <property type="match status" value="1"/>
</dbReference>
<dbReference type="KEGG" id="enn:FRE64_08680"/>
<dbReference type="PROSITE" id="PS50887">
    <property type="entry name" value="GGDEF"/>
    <property type="match status" value="1"/>
</dbReference>